<reference evidence="1" key="1">
    <citation type="submission" date="2019-03" db="EMBL/GenBank/DDBJ databases">
        <authorList>
            <person name="Mank J."/>
            <person name="Almeida P."/>
        </authorList>
    </citation>
    <scope>NUCLEOTIDE SEQUENCE</scope>
    <source>
        <strain evidence="1">78183</strain>
    </source>
</reference>
<organism evidence="1">
    <name type="scientific">Salix viminalis</name>
    <name type="common">Common osier</name>
    <name type="synonym">Basket willow</name>
    <dbReference type="NCBI Taxonomy" id="40686"/>
    <lineage>
        <taxon>Eukaryota</taxon>
        <taxon>Viridiplantae</taxon>
        <taxon>Streptophyta</taxon>
        <taxon>Embryophyta</taxon>
        <taxon>Tracheophyta</taxon>
        <taxon>Spermatophyta</taxon>
        <taxon>Magnoliopsida</taxon>
        <taxon>eudicotyledons</taxon>
        <taxon>Gunneridae</taxon>
        <taxon>Pentapetalae</taxon>
        <taxon>rosids</taxon>
        <taxon>fabids</taxon>
        <taxon>Malpighiales</taxon>
        <taxon>Salicaceae</taxon>
        <taxon>Saliceae</taxon>
        <taxon>Salix</taxon>
    </lineage>
</organism>
<accession>A0A6N2L749</accession>
<protein>
    <submittedName>
        <fullName evidence="1">Uncharacterized protein</fullName>
    </submittedName>
</protein>
<proteinExistence type="predicted"/>
<gene>
    <name evidence="1" type="ORF">SVIM_LOCUS176639</name>
</gene>
<sequence>MSIELLNLLNQIDAYTIWQVQVNDFFQWLKLVTVCLFIDQLIGNESYQKRNLSEFSLIYYVKLLELTSGSLLKCLKLLENKTI</sequence>
<name>A0A6N2L749_SALVM</name>
<dbReference type="AlphaFoldDB" id="A0A6N2L749"/>
<evidence type="ECO:0000313" key="1">
    <source>
        <dbReference type="EMBL" id="VFU35525.1"/>
    </source>
</evidence>
<dbReference type="EMBL" id="CAADRP010001112">
    <property type="protein sequence ID" value="VFU35525.1"/>
    <property type="molecule type" value="Genomic_DNA"/>
</dbReference>